<dbReference type="STRING" id="1441469.A0A1Q5QAX4"/>
<feature type="region of interest" description="Disordered" evidence="2">
    <location>
        <begin position="206"/>
        <end position="249"/>
    </location>
</feature>
<keyword evidence="1" id="KW-0175">Coiled coil</keyword>
<feature type="compositionally biased region" description="Basic and acidic residues" evidence="2">
    <location>
        <begin position="227"/>
        <end position="236"/>
    </location>
</feature>
<feature type="compositionally biased region" description="Low complexity" evidence="2">
    <location>
        <begin position="212"/>
        <end position="223"/>
    </location>
</feature>
<evidence type="ECO:0000256" key="1">
    <source>
        <dbReference type="SAM" id="Coils"/>
    </source>
</evidence>
<feature type="compositionally biased region" description="Basic and acidic residues" evidence="2">
    <location>
        <begin position="539"/>
        <end position="552"/>
    </location>
</feature>
<evidence type="ECO:0000256" key="2">
    <source>
        <dbReference type="SAM" id="MobiDB-lite"/>
    </source>
</evidence>
<accession>A0A1Q5QAX4</accession>
<feature type="compositionally biased region" description="Polar residues" evidence="2">
    <location>
        <begin position="525"/>
        <end position="538"/>
    </location>
</feature>
<feature type="region of interest" description="Disordered" evidence="2">
    <location>
        <begin position="129"/>
        <end position="151"/>
    </location>
</feature>
<organism evidence="3 4">
    <name type="scientific">Talaromyces atroroseus</name>
    <dbReference type="NCBI Taxonomy" id="1441469"/>
    <lineage>
        <taxon>Eukaryota</taxon>
        <taxon>Fungi</taxon>
        <taxon>Dikarya</taxon>
        <taxon>Ascomycota</taxon>
        <taxon>Pezizomycotina</taxon>
        <taxon>Eurotiomycetes</taxon>
        <taxon>Eurotiomycetidae</taxon>
        <taxon>Eurotiales</taxon>
        <taxon>Trichocomaceae</taxon>
        <taxon>Talaromyces</taxon>
        <taxon>Talaromyces sect. Trachyspermi</taxon>
    </lineage>
</organism>
<keyword evidence="4" id="KW-1185">Reference proteome</keyword>
<evidence type="ECO:0000313" key="4">
    <source>
        <dbReference type="Proteomes" id="UP000214365"/>
    </source>
</evidence>
<dbReference type="GeneID" id="31001025"/>
<dbReference type="EMBL" id="LFMY01000002">
    <property type="protein sequence ID" value="OKL63076.1"/>
    <property type="molecule type" value="Genomic_DNA"/>
</dbReference>
<proteinExistence type="predicted"/>
<reference evidence="3 4" key="1">
    <citation type="submission" date="2015-06" db="EMBL/GenBank/DDBJ databases">
        <title>Talaromyces atroroseus IBT 11181 draft genome.</title>
        <authorList>
            <person name="Rasmussen K.B."/>
            <person name="Rasmussen S."/>
            <person name="Petersen B."/>
            <person name="Sicheritz-Ponten T."/>
            <person name="Mortensen U.H."/>
            <person name="Thrane U."/>
        </authorList>
    </citation>
    <scope>NUCLEOTIDE SEQUENCE [LARGE SCALE GENOMIC DNA]</scope>
    <source>
        <strain evidence="3 4">IBT 11181</strain>
    </source>
</reference>
<protein>
    <submittedName>
        <fullName evidence="3">Uncharacterized protein</fullName>
    </submittedName>
</protein>
<name>A0A1Q5QAX4_TALAT</name>
<feature type="compositionally biased region" description="Low complexity" evidence="2">
    <location>
        <begin position="394"/>
        <end position="410"/>
    </location>
</feature>
<sequence length="558" mass="61956">MQVASGPYRGNMEASLSHSAQSGGEIGPTPQVSITPDQQITALPSHPFRESNSSAITSSQTRVYGRALSHNPHASTSSNVSHDPFSHRRRGSTLKIVMRKIFGKRRQSHLEDDEVIERSPADRDQAVGLARGSNQMLFEKTKQPSDASVGPYTYNRKKSLVVSHPSSVSSDHIALSSQDQRIEISKQVIRRRATLPSLILTEDEDTKKSLFSSISPTSTRPISAINETHEDHEESKSQPSFRAHRRSRSADALQELVRRHRMSPIQWRRRSDEIKFWRTSVFEVGQEDTEEPQTSSTSDAPGAVASDLEEQENINDSVETPKSGPVSAPFQLENLLASMADPDATVEQRLTTLEVKLMDLEFAIAKIQGTDTNVFSKPTADCADESKDDEDTSNEPSSIASETSSQSSLSFGGGDRPISTSTLRPNMIYAQPTPWQGGSWSSMNLHGISIEQYSALVTLVRREQTARKALESQVAQLQEEMQQIRRLSVLPASPPGTLYPIPSPDSDVERFHRRRRPSPSRKDSNTSADTKYSGSQSRDSPKYRLMREKDSRNVSNMI</sequence>
<dbReference type="RefSeq" id="XP_020123197.1">
    <property type="nucleotide sequence ID" value="XM_020260916.1"/>
</dbReference>
<gene>
    <name evidence="3" type="ORF">UA08_01270</name>
</gene>
<dbReference type="OrthoDB" id="5428925at2759"/>
<feature type="region of interest" description="Disordered" evidence="2">
    <location>
        <begin position="489"/>
        <end position="558"/>
    </location>
</feature>
<feature type="compositionally biased region" description="Polar residues" evidence="2">
    <location>
        <begin position="30"/>
        <end position="42"/>
    </location>
</feature>
<feature type="region of interest" description="Disordered" evidence="2">
    <location>
        <begin position="374"/>
        <end position="422"/>
    </location>
</feature>
<feature type="compositionally biased region" description="Polar residues" evidence="2">
    <location>
        <begin position="72"/>
        <end position="81"/>
    </location>
</feature>
<feature type="compositionally biased region" description="Polar residues" evidence="2">
    <location>
        <begin position="50"/>
        <end position="62"/>
    </location>
</feature>
<dbReference type="AlphaFoldDB" id="A0A1Q5QAX4"/>
<feature type="region of interest" description="Disordered" evidence="2">
    <location>
        <begin position="285"/>
        <end position="326"/>
    </location>
</feature>
<evidence type="ECO:0000313" key="3">
    <source>
        <dbReference type="EMBL" id="OKL63076.1"/>
    </source>
</evidence>
<dbReference type="Proteomes" id="UP000214365">
    <property type="component" value="Unassembled WGS sequence"/>
</dbReference>
<feature type="compositionally biased region" description="Acidic residues" evidence="2">
    <location>
        <begin position="382"/>
        <end position="393"/>
    </location>
</feature>
<comment type="caution">
    <text evidence="3">The sequence shown here is derived from an EMBL/GenBank/DDBJ whole genome shotgun (WGS) entry which is preliminary data.</text>
</comment>
<feature type="region of interest" description="Disordered" evidence="2">
    <location>
        <begin position="1"/>
        <end position="92"/>
    </location>
</feature>
<feature type="coiled-coil region" evidence="1">
    <location>
        <begin position="460"/>
        <end position="487"/>
    </location>
</feature>